<comment type="caution">
    <text evidence="2">The sequence shown here is derived from an EMBL/GenBank/DDBJ whole genome shotgun (WGS) entry which is preliminary data.</text>
</comment>
<evidence type="ECO:0000313" key="3">
    <source>
        <dbReference type="Proteomes" id="UP001396334"/>
    </source>
</evidence>
<name>A0ABR2QMT7_9ROSI</name>
<protein>
    <submittedName>
        <fullName evidence="2">Uncharacterized protein</fullName>
    </submittedName>
</protein>
<keyword evidence="3" id="KW-1185">Reference proteome</keyword>
<dbReference type="EMBL" id="JBBPBN010000035">
    <property type="protein sequence ID" value="KAK9001992.1"/>
    <property type="molecule type" value="Genomic_DNA"/>
</dbReference>
<feature type="chain" id="PRO_5046342069" evidence="1">
    <location>
        <begin position="27"/>
        <end position="74"/>
    </location>
</feature>
<dbReference type="Proteomes" id="UP001396334">
    <property type="component" value="Unassembled WGS sequence"/>
</dbReference>
<feature type="signal peptide" evidence="1">
    <location>
        <begin position="1"/>
        <end position="26"/>
    </location>
</feature>
<evidence type="ECO:0000256" key="1">
    <source>
        <dbReference type="SAM" id="SignalP"/>
    </source>
</evidence>
<proteinExistence type="predicted"/>
<reference evidence="2 3" key="1">
    <citation type="journal article" date="2024" name="G3 (Bethesda)">
        <title>Genome assembly of Hibiscus sabdariffa L. provides insights into metabolisms of medicinal natural products.</title>
        <authorList>
            <person name="Kim T."/>
        </authorList>
    </citation>
    <scope>NUCLEOTIDE SEQUENCE [LARGE SCALE GENOMIC DNA]</scope>
    <source>
        <strain evidence="2">TK-2024</strain>
        <tissue evidence="2">Old leaves</tissue>
    </source>
</reference>
<gene>
    <name evidence="2" type="ORF">V6N11_024685</name>
</gene>
<evidence type="ECO:0000313" key="2">
    <source>
        <dbReference type="EMBL" id="KAK9001992.1"/>
    </source>
</evidence>
<sequence>MAPVSPGVVQALLTGLLHSFRFLVIGLSCDNLCYGLALESIGLYCIHCWQLLYFDKSVWLPVDFVKKISKERQP</sequence>
<keyword evidence="1" id="KW-0732">Signal</keyword>
<organism evidence="2 3">
    <name type="scientific">Hibiscus sabdariffa</name>
    <name type="common">roselle</name>
    <dbReference type="NCBI Taxonomy" id="183260"/>
    <lineage>
        <taxon>Eukaryota</taxon>
        <taxon>Viridiplantae</taxon>
        <taxon>Streptophyta</taxon>
        <taxon>Embryophyta</taxon>
        <taxon>Tracheophyta</taxon>
        <taxon>Spermatophyta</taxon>
        <taxon>Magnoliopsida</taxon>
        <taxon>eudicotyledons</taxon>
        <taxon>Gunneridae</taxon>
        <taxon>Pentapetalae</taxon>
        <taxon>rosids</taxon>
        <taxon>malvids</taxon>
        <taxon>Malvales</taxon>
        <taxon>Malvaceae</taxon>
        <taxon>Malvoideae</taxon>
        <taxon>Hibiscus</taxon>
    </lineage>
</organism>
<accession>A0ABR2QMT7</accession>